<dbReference type="InterPro" id="IPR040676">
    <property type="entry name" value="DUF5641"/>
</dbReference>
<dbReference type="InterPro" id="IPR025136">
    <property type="entry name" value="MAP3K_TRAF-bd"/>
</dbReference>
<dbReference type="GO" id="GO:0005524">
    <property type="term" value="F:ATP binding"/>
    <property type="evidence" value="ECO:0007669"/>
    <property type="project" value="UniProtKB-KW"/>
</dbReference>
<dbReference type="PANTHER" id="PTHR11584:SF394">
    <property type="entry name" value="APOPTOTIC SIGNAL-REGULATING KINASE 1, ISOFORM C"/>
    <property type="match status" value="1"/>
</dbReference>
<gene>
    <name evidence="12" type="ORF">Anas_14244</name>
</gene>
<feature type="domain" description="MAP3K TRAFs-binding" evidence="8">
    <location>
        <begin position="317"/>
        <end position="682"/>
    </location>
</feature>
<dbReference type="InterPro" id="IPR046872">
    <property type="entry name" value="DRHyd-ASK"/>
</dbReference>
<feature type="domain" description="DUF5641" evidence="9">
    <location>
        <begin position="123"/>
        <end position="202"/>
    </location>
</feature>
<evidence type="ECO:0000313" key="13">
    <source>
        <dbReference type="Proteomes" id="UP000326759"/>
    </source>
</evidence>
<dbReference type="GO" id="GO:0004674">
    <property type="term" value="F:protein serine/threonine kinase activity"/>
    <property type="evidence" value="ECO:0007669"/>
    <property type="project" value="UniProtKB-KW"/>
</dbReference>
<dbReference type="Pfam" id="PF20309">
    <property type="entry name" value="DRHyd-ASK"/>
    <property type="match status" value="1"/>
</dbReference>
<evidence type="ECO:0000256" key="4">
    <source>
        <dbReference type="ARBA" id="ARBA00022741"/>
    </source>
</evidence>
<evidence type="ECO:0000256" key="7">
    <source>
        <dbReference type="ARBA" id="ARBA00023054"/>
    </source>
</evidence>
<comment type="caution">
    <text evidence="12">The sequence shown here is derived from an EMBL/GenBank/DDBJ whole genome shotgun (WGS) entry which is preliminary data.</text>
</comment>
<dbReference type="GO" id="GO:0046872">
    <property type="term" value="F:metal ion binding"/>
    <property type="evidence" value="ECO:0007669"/>
    <property type="project" value="UniProtKB-KW"/>
</dbReference>
<dbReference type="GO" id="GO:0000165">
    <property type="term" value="P:MAPK cascade"/>
    <property type="evidence" value="ECO:0007669"/>
    <property type="project" value="InterPro"/>
</dbReference>
<dbReference type="PANTHER" id="PTHR11584">
    <property type="entry name" value="SERINE/THREONINE PROTEIN KINASE"/>
    <property type="match status" value="1"/>
</dbReference>
<feature type="domain" description="MAP3K PH" evidence="10">
    <location>
        <begin position="696"/>
        <end position="795"/>
    </location>
</feature>
<dbReference type="InterPro" id="IPR036397">
    <property type="entry name" value="RNaseH_sf"/>
</dbReference>
<reference evidence="12 13" key="1">
    <citation type="journal article" date="2019" name="PLoS Biol.">
        <title>Sex chromosomes control vertical transmission of feminizing Wolbachia symbionts in an isopod.</title>
        <authorList>
            <person name="Becking T."/>
            <person name="Chebbi M.A."/>
            <person name="Giraud I."/>
            <person name="Moumen B."/>
            <person name="Laverre T."/>
            <person name="Caubet Y."/>
            <person name="Peccoud J."/>
            <person name="Gilbert C."/>
            <person name="Cordaux R."/>
        </authorList>
    </citation>
    <scope>NUCLEOTIDE SEQUENCE [LARGE SCALE GENOMIC DNA]</scope>
    <source>
        <strain evidence="12">ANa2</strain>
        <tissue evidence="12">Whole body excluding digestive tract and cuticle</tissue>
    </source>
</reference>
<evidence type="ECO:0000256" key="2">
    <source>
        <dbReference type="ARBA" id="ARBA00022679"/>
    </source>
</evidence>
<evidence type="ECO:0000256" key="3">
    <source>
        <dbReference type="ARBA" id="ARBA00022723"/>
    </source>
</evidence>
<dbReference type="Pfam" id="PF18701">
    <property type="entry name" value="DUF5641"/>
    <property type="match status" value="1"/>
</dbReference>
<keyword evidence="13" id="KW-1185">Reference proteome</keyword>
<keyword evidence="6" id="KW-0067">ATP-binding</keyword>
<dbReference type="AlphaFoldDB" id="A0A5N5T1N2"/>
<evidence type="ECO:0000259" key="8">
    <source>
        <dbReference type="Pfam" id="PF13281"/>
    </source>
</evidence>
<keyword evidence="2" id="KW-0808">Transferase</keyword>
<evidence type="ECO:0000256" key="1">
    <source>
        <dbReference type="ARBA" id="ARBA00022527"/>
    </source>
</evidence>
<dbReference type="InterPro" id="IPR043969">
    <property type="entry name" value="MAP3K_PH"/>
</dbReference>
<keyword evidence="5 12" id="KW-0418">Kinase</keyword>
<dbReference type="Pfam" id="PF13281">
    <property type="entry name" value="MAP3K_TRAF_bd"/>
    <property type="match status" value="1"/>
</dbReference>
<keyword evidence="4" id="KW-0547">Nucleotide-binding</keyword>
<evidence type="ECO:0000259" key="11">
    <source>
        <dbReference type="Pfam" id="PF20309"/>
    </source>
</evidence>
<dbReference type="GO" id="GO:0003676">
    <property type="term" value="F:nucleic acid binding"/>
    <property type="evidence" value="ECO:0007669"/>
    <property type="project" value="InterPro"/>
</dbReference>
<dbReference type="Proteomes" id="UP000326759">
    <property type="component" value="Unassembled WGS sequence"/>
</dbReference>
<dbReference type="OrthoDB" id="275301at2759"/>
<keyword evidence="7" id="KW-0175">Coiled coil</keyword>
<evidence type="ECO:0000313" key="12">
    <source>
        <dbReference type="EMBL" id="KAB7500058.1"/>
    </source>
</evidence>
<evidence type="ECO:0000259" key="10">
    <source>
        <dbReference type="Pfam" id="PF19039"/>
    </source>
</evidence>
<feature type="non-terminal residue" evidence="12">
    <location>
        <position position="1"/>
    </location>
</feature>
<evidence type="ECO:0000259" key="9">
    <source>
        <dbReference type="Pfam" id="PF18701"/>
    </source>
</evidence>
<dbReference type="Gene3D" id="3.30.420.10">
    <property type="entry name" value="Ribonuclease H-like superfamily/Ribonuclease H"/>
    <property type="match status" value="1"/>
</dbReference>
<accession>A0A5N5T1N2</accession>
<dbReference type="Pfam" id="PF19039">
    <property type="entry name" value="ASK_PH"/>
    <property type="match status" value="1"/>
</dbReference>
<keyword evidence="1" id="KW-0723">Serine/threonine-protein kinase</keyword>
<organism evidence="12 13">
    <name type="scientific">Armadillidium nasatum</name>
    <dbReference type="NCBI Taxonomy" id="96803"/>
    <lineage>
        <taxon>Eukaryota</taxon>
        <taxon>Metazoa</taxon>
        <taxon>Ecdysozoa</taxon>
        <taxon>Arthropoda</taxon>
        <taxon>Crustacea</taxon>
        <taxon>Multicrustacea</taxon>
        <taxon>Malacostraca</taxon>
        <taxon>Eumalacostraca</taxon>
        <taxon>Peracarida</taxon>
        <taxon>Isopoda</taxon>
        <taxon>Oniscidea</taxon>
        <taxon>Crinocheta</taxon>
        <taxon>Armadillidiidae</taxon>
        <taxon>Armadillidium</taxon>
    </lineage>
</organism>
<dbReference type="EMBL" id="SEYY01015397">
    <property type="protein sequence ID" value="KAB7500058.1"/>
    <property type="molecule type" value="Genomic_DNA"/>
</dbReference>
<keyword evidence="3" id="KW-0479">Metal-binding</keyword>
<protein>
    <submittedName>
        <fullName evidence="12">Mitogen-activated protein kinase kinase kinase 15</fullName>
    </submittedName>
</protein>
<evidence type="ECO:0000256" key="5">
    <source>
        <dbReference type="ARBA" id="ARBA00022777"/>
    </source>
</evidence>
<name>A0A5N5T1N2_9CRUS</name>
<sequence>LTSSEFSAELSKFNIKHIKIPLFSAFIGAMWERMIKVVKSCMYKVIGRSKLTYFELLTNLSNIQNAINSRPLTYVSNSDNLQPITPNSFLKLHCNTSLILKEEYDDTWVDSHSQARVQQTLEQNENILENFRKLWFESYLLSLREHSRDLYQISWENKIKVGDVVLIRSPVKPRPFWLLGKVLEVVIGYDNKIRSVKLRQALCIIIPLQKMSLSDSRERITDSFGSRSDHSGQSVIFSSSRPKMDVVCVIDLVHNERINSRKKAYEEIKIACQAVAATCYHIQFEKLDFGETNVLDQFYNADVAIVDLSILMQQRTLFYQLGVRESFNMKENIILYNDCDSEGAIPLQLSCANYIFISYRITESNQCIVTDPSMRIGSDEGSDTRITLSTRLRRQLQDVEIQSKAHMKEKFLADLRKTREMYFGEELKQQLHNLCKRLDDPNVLSGDVVLNMLLSLRDIQDYDAMVKLIEDLKTVPNTKVHITTPAIRFLYGFALNRRNKEGDREKALAVITKALEKKENQVPDMVCLCGRIYKDKFVESQHTDQDSLKNAIYWYRKGYNVQPNEYAGINLATLLVIAGNDFSESNELQCIAMGLNNLIGKKGSLSSLQDYWDVATFFEISVLAYDYNKAIQAAECMFKLKPPNWYLKSTIGNISLIQRFRKKPEDFEATHEEKIFDFWMDFFMEATKTEHELEDMIRFPVLTLEPPRMYQASYYEPSYVTVNLGAEEKSVQLSNLCLAHMKNGNCKKVHDWLFTLYKRDERAVFLYVQENSDDFQMFFPSKQCRTVFHRLIQELAADQKGGLMDLESDLSASGPIQYEYEYDENGKRIILGRGTYGVVFAAQEI</sequence>
<proteinExistence type="predicted"/>
<feature type="domain" description="MAP3K deoxyribohydrolase" evidence="11">
    <location>
        <begin position="267"/>
        <end position="302"/>
    </location>
</feature>
<evidence type="ECO:0000256" key="6">
    <source>
        <dbReference type="ARBA" id="ARBA00022840"/>
    </source>
</evidence>